<dbReference type="RefSeq" id="WP_087652398.1">
    <property type="nucleotide sequence ID" value="NZ_CP021514.1"/>
</dbReference>
<protein>
    <submittedName>
        <fullName evidence="1">Uncharacterized protein</fullName>
    </submittedName>
</protein>
<dbReference type="EMBL" id="CP021514">
    <property type="protein sequence ID" value="ARW49523.1"/>
    <property type="molecule type" value="Genomic_DNA"/>
</dbReference>
<reference evidence="1 2" key="1">
    <citation type="submission" date="2017-05" db="EMBL/GenBank/DDBJ databases">
        <title>Genome sequence of Acetobacter pasteurianus subsp. pasteurianus strain SRCM101342.</title>
        <authorList>
            <person name="Cho S.H."/>
        </authorList>
    </citation>
    <scope>NUCLEOTIDE SEQUENCE [LARGE SCALE GENOMIC DNA]</scope>
    <source>
        <strain evidence="1 2">SRCM101342</strain>
        <plasmid evidence="2">pap1342-5</plasmid>
    </source>
</reference>
<organism evidence="1 2">
    <name type="scientific">Acetobacter pasteurianus subsp. pasteurianus</name>
    <dbReference type="NCBI Taxonomy" id="481145"/>
    <lineage>
        <taxon>Bacteria</taxon>
        <taxon>Pseudomonadati</taxon>
        <taxon>Pseudomonadota</taxon>
        <taxon>Alphaproteobacteria</taxon>
        <taxon>Acetobacterales</taxon>
        <taxon>Acetobacteraceae</taxon>
        <taxon>Acetobacter</taxon>
    </lineage>
</organism>
<accession>A0A1Y0Y2V0</accession>
<keyword evidence="1" id="KW-0614">Plasmid</keyword>
<sequence>MDLAAIASILETVISDVPTLISVVEKLVAIFKENRVPTSDEWASINATVDAAHEKLQNG</sequence>
<dbReference type="Proteomes" id="UP000196205">
    <property type="component" value="Plasmid pAP1342-5"/>
</dbReference>
<geneLocation type="plasmid" evidence="2">
    <name>pap1342-5</name>
</geneLocation>
<dbReference type="AlphaFoldDB" id="A0A1Y0Y2V0"/>
<dbReference type="OrthoDB" id="9933085at2"/>
<name>A0A1Y0Y2V0_ACEPA</name>
<gene>
    <name evidence="1" type="ORF">S1001342_03233</name>
</gene>
<evidence type="ECO:0000313" key="2">
    <source>
        <dbReference type="Proteomes" id="UP000196205"/>
    </source>
</evidence>
<proteinExistence type="predicted"/>
<evidence type="ECO:0000313" key="1">
    <source>
        <dbReference type="EMBL" id="ARW49523.1"/>
    </source>
</evidence>